<dbReference type="Proteomes" id="UP000265618">
    <property type="component" value="Unassembled WGS sequence"/>
</dbReference>
<comment type="caution">
    <text evidence="2">The sequence shown here is derived from an EMBL/GenBank/DDBJ whole genome shotgun (WGS) entry which is preliminary data.</text>
</comment>
<organism evidence="2 3">
    <name type="scientific">Kipferlia bialata</name>
    <dbReference type="NCBI Taxonomy" id="797122"/>
    <lineage>
        <taxon>Eukaryota</taxon>
        <taxon>Metamonada</taxon>
        <taxon>Carpediemonas-like organisms</taxon>
        <taxon>Kipferlia</taxon>
    </lineage>
</organism>
<dbReference type="InterPro" id="IPR013216">
    <property type="entry name" value="Methyltransf_11"/>
</dbReference>
<dbReference type="CDD" id="cd02440">
    <property type="entry name" value="AdoMet_MTases"/>
    <property type="match status" value="1"/>
</dbReference>
<proteinExistence type="predicted"/>
<dbReference type="AlphaFoldDB" id="A0A9K3GIN1"/>
<name>A0A9K3GIN1_9EUKA</name>
<dbReference type="GO" id="GO:0008757">
    <property type="term" value="F:S-adenosylmethionine-dependent methyltransferase activity"/>
    <property type="evidence" value="ECO:0007669"/>
    <property type="project" value="InterPro"/>
</dbReference>
<feature type="domain" description="Methyltransferase type 11" evidence="1">
    <location>
        <begin position="49"/>
        <end position="138"/>
    </location>
</feature>
<gene>
    <name evidence="2" type="ORF">KIPB_005073</name>
</gene>
<dbReference type="EMBL" id="BDIP01001151">
    <property type="protein sequence ID" value="GIQ83715.1"/>
    <property type="molecule type" value="Genomic_DNA"/>
</dbReference>
<evidence type="ECO:0000259" key="1">
    <source>
        <dbReference type="Pfam" id="PF08241"/>
    </source>
</evidence>
<evidence type="ECO:0000313" key="3">
    <source>
        <dbReference type="Proteomes" id="UP000265618"/>
    </source>
</evidence>
<evidence type="ECO:0000313" key="2">
    <source>
        <dbReference type="EMBL" id="GIQ83715.1"/>
    </source>
</evidence>
<dbReference type="Gene3D" id="3.40.50.150">
    <property type="entry name" value="Vaccinia Virus protein VP39"/>
    <property type="match status" value="1"/>
</dbReference>
<protein>
    <recommendedName>
        <fullName evidence="1">Methyltransferase type 11 domain-containing protein</fullName>
    </recommendedName>
</protein>
<dbReference type="Pfam" id="PF08241">
    <property type="entry name" value="Methyltransf_11"/>
    <property type="match status" value="1"/>
</dbReference>
<dbReference type="InterPro" id="IPR029063">
    <property type="entry name" value="SAM-dependent_MTases_sf"/>
</dbReference>
<sequence>MTPTPFFEDQTNVDKYIASCEGCDGYHLVDTLVSECKVQGVDTAASSVLELGSGPGTDGKYLSSFFKDTLLSDHSSLFVKRLQSLGLSAVTVDASDINLPPASRDVVFSNKVLQHLDFPSFRASFQSQHRLLKEGGLACHSLWYGTDSMMTGTLLHQYHTEETLATAIKGLFTVVSMHRYEEFEPEDSMVVVLKRV</sequence>
<accession>A0A9K3GIN1</accession>
<reference evidence="2 3" key="1">
    <citation type="journal article" date="2018" name="PLoS ONE">
        <title>The draft genome of Kipferlia bialata reveals reductive genome evolution in fornicate parasites.</title>
        <authorList>
            <person name="Tanifuji G."/>
            <person name="Takabayashi S."/>
            <person name="Kume K."/>
            <person name="Takagi M."/>
            <person name="Nakayama T."/>
            <person name="Kamikawa R."/>
            <person name="Inagaki Y."/>
            <person name="Hashimoto T."/>
        </authorList>
    </citation>
    <scope>NUCLEOTIDE SEQUENCE [LARGE SCALE GENOMIC DNA]</scope>
    <source>
        <strain evidence="2">NY0173</strain>
    </source>
</reference>
<dbReference type="SUPFAM" id="SSF53335">
    <property type="entry name" value="S-adenosyl-L-methionine-dependent methyltransferases"/>
    <property type="match status" value="1"/>
</dbReference>
<keyword evidence="3" id="KW-1185">Reference proteome</keyword>